<feature type="region of interest" description="Disordered" evidence="1">
    <location>
        <begin position="1"/>
        <end position="21"/>
    </location>
</feature>
<dbReference type="AlphaFoldDB" id="A0A1M2VL85"/>
<evidence type="ECO:0000313" key="2">
    <source>
        <dbReference type="EMBL" id="OJT08381.1"/>
    </source>
</evidence>
<feature type="compositionally biased region" description="Low complexity" evidence="1">
    <location>
        <begin position="1"/>
        <end position="17"/>
    </location>
</feature>
<gene>
    <name evidence="2" type="ORF">TRAPUB_720</name>
</gene>
<evidence type="ECO:0000313" key="3">
    <source>
        <dbReference type="Proteomes" id="UP000184267"/>
    </source>
</evidence>
<dbReference type="Proteomes" id="UP000184267">
    <property type="component" value="Unassembled WGS sequence"/>
</dbReference>
<protein>
    <submittedName>
        <fullName evidence="2">Uncharacterized protein</fullName>
    </submittedName>
</protein>
<dbReference type="EMBL" id="MNAD01001045">
    <property type="protein sequence ID" value="OJT08381.1"/>
    <property type="molecule type" value="Genomic_DNA"/>
</dbReference>
<reference evidence="2 3" key="1">
    <citation type="submission" date="2016-10" db="EMBL/GenBank/DDBJ databases">
        <title>Genome sequence of the basidiomycete white-rot fungus Trametes pubescens.</title>
        <authorList>
            <person name="Makela M.R."/>
            <person name="Granchi Z."/>
            <person name="Peng M."/>
            <person name="De Vries R.P."/>
            <person name="Grigoriev I."/>
            <person name="Riley R."/>
            <person name="Hilden K."/>
        </authorList>
    </citation>
    <scope>NUCLEOTIDE SEQUENCE [LARGE SCALE GENOMIC DNA]</scope>
    <source>
        <strain evidence="2 3">FBCC735</strain>
    </source>
</reference>
<organism evidence="2 3">
    <name type="scientific">Trametes pubescens</name>
    <name type="common">White-rot fungus</name>
    <dbReference type="NCBI Taxonomy" id="154538"/>
    <lineage>
        <taxon>Eukaryota</taxon>
        <taxon>Fungi</taxon>
        <taxon>Dikarya</taxon>
        <taxon>Basidiomycota</taxon>
        <taxon>Agaricomycotina</taxon>
        <taxon>Agaricomycetes</taxon>
        <taxon>Polyporales</taxon>
        <taxon>Polyporaceae</taxon>
        <taxon>Trametes</taxon>
    </lineage>
</organism>
<proteinExistence type="predicted"/>
<comment type="caution">
    <text evidence="2">The sequence shown here is derived from an EMBL/GenBank/DDBJ whole genome shotgun (WGS) entry which is preliminary data.</text>
</comment>
<keyword evidence="3" id="KW-1185">Reference proteome</keyword>
<accession>A0A1M2VL85</accession>
<sequence>MTPASSRSSSRSSASRSVISGEGDLNSVDEAMNMFTGRNADLDLLPLCELWLDMTAQLKEEDIPSPAGFFEERDEIVKYGVEPLAFGLCSWSACFRPRKIWHKLHVGMKSFVVVVTSRLQLPFLPIWP</sequence>
<evidence type="ECO:0000256" key="1">
    <source>
        <dbReference type="SAM" id="MobiDB-lite"/>
    </source>
</evidence>
<name>A0A1M2VL85_TRAPU</name>